<keyword evidence="4" id="KW-1185">Reference proteome</keyword>
<evidence type="ECO:0000313" key="3">
    <source>
        <dbReference type="EMBL" id="ACG79568.1"/>
    </source>
</evidence>
<evidence type="ECO:0000256" key="1">
    <source>
        <dbReference type="ARBA" id="ARBA00023239"/>
    </source>
</evidence>
<dbReference type="KEGG" id="pzu:PHZ_c3159"/>
<dbReference type="STRING" id="450851.PHZ_c3159"/>
<evidence type="ECO:0000313" key="4">
    <source>
        <dbReference type="Proteomes" id="UP000001868"/>
    </source>
</evidence>
<dbReference type="eggNOG" id="COG2030">
    <property type="taxonomic scope" value="Bacteria"/>
</dbReference>
<dbReference type="FunFam" id="3.10.129.10:FF:000042">
    <property type="entry name" value="MaoC domain protein dehydratase"/>
    <property type="match status" value="1"/>
</dbReference>
<dbReference type="PANTHER" id="PTHR43437">
    <property type="entry name" value="HYDROXYACYL-THIOESTER DEHYDRATASE TYPE 2, MITOCHONDRIAL-RELATED"/>
    <property type="match status" value="1"/>
</dbReference>
<proteinExistence type="predicted"/>
<name>B4RA64_PHEZH</name>
<dbReference type="AlphaFoldDB" id="B4RA64"/>
<feature type="domain" description="MaoC-like" evidence="2">
    <location>
        <begin position="16"/>
        <end position="114"/>
    </location>
</feature>
<keyword evidence="1" id="KW-0456">Lyase</keyword>
<dbReference type="InterPro" id="IPR029069">
    <property type="entry name" value="HotDog_dom_sf"/>
</dbReference>
<dbReference type="SUPFAM" id="SSF54637">
    <property type="entry name" value="Thioesterase/thiol ester dehydrase-isomerase"/>
    <property type="match status" value="1"/>
</dbReference>
<dbReference type="EMBL" id="CP000747">
    <property type="protein sequence ID" value="ACG79568.1"/>
    <property type="molecule type" value="Genomic_DNA"/>
</dbReference>
<dbReference type="GO" id="GO:0004312">
    <property type="term" value="F:fatty acid synthase activity"/>
    <property type="evidence" value="ECO:0007669"/>
    <property type="project" value="InterPro"/>
</dbReference>
<protein>
    <submittedName>
        <fullName evidence="3">MaoC family protein/phosphate acetyl/butaryl transferase</fullName>
    </submittedName>
</protein>
<dbReference type="InterPro" id="IPR002539">
    <property type="entry name" value="MaoC-like_dom"/>
</dbReference>
<evidence type="ECO:0000259" key="2">
    <source>
        <dbReference type="Pfam" id="PF01575"/>
    </source>
</evidence>
<keyword evidence="3" id="KW-0808">Transferase</keyword>
<dbReference type="RefSeq" id="WP_012523706.1">
    <property type="nucleotide sequence ID" value="NC_011144.1"/>
</dbReference>
<sequence>MQGLYFEDLSVGQSAEMTRVVGEADIQAFAAVSGDENPVHLDAEYAKTTSFGERIAHGMLSGAYISAVLGTKLPGPGAIYLNQSLRFRRPVRIGDAVTARVTVKALDERRGHVTLETVCEVGGKAVVDGEALAMAPRRPA</sequence>
<dbReference type="GO" id="GO:0006633">
    <property type="term" value="P:fatty acid biosynthetic process"/>
    <property type="evidence" value="ECO:0007669"/>
    <property type="project" value="InterPro"/>
</dbReference>
<dbReference type="InterPro" id="IPR003965">
    <property type="entry name" value="Fatty_acid_synthase"/>
</dbReference>
<dbReference type="Pfam" id="PF01575">
    <property type="entry name" value="MaoC_dehydratas"/>
    <property type="match status" value="1"/>
</dbReference>
<gene>
    <name evidence="3" type="ordered locus">PHZ_c3159</name>
</gene>
<organism evidence="3 4">
    <name type="scientific">Phenylobacterium zucineum (strain HLK1)</name>
    <dbReference type="NCBI Taxonomy" id="450851"/>
    <lineage>
        <taxon>Bacteria</taxon>
        <taxon>Pseudomonadati</taxon>
        <taxon>Pseudomonadota</taxon>
        <taxon>Alphaproteobacteria</taxon>
        <taxon>Caulobacterales</taxon>
        <taxon>Caulobacteraceae</taxon>
        <taxon>Phenylobacterium</taxon>
    </lineage>
</organism>
<dbReference type="OrthoDB" id="9800237at2"/>
<dbReference type="InterPro" id="IPR050965">
    <property type="entry name" value="UPF0336/Enoyl-CoA_hydratase"/>
</dbReference>
<dbReference type="Proteomes" id="UP000001868">
    <property type="component" value="Chromosome"/>
</dbReference>
<dbReference type="Gene3D" id="3.10.129.10">
    <property type="entry name" value="Hotdog Thioesterase"/>
    <property type="match status" value="1"/>
</dbReference>
<dbReference type="PANTHER" id="PTHR43437:SF3">
    <property type="entry name" value="HYDROXYACYL-THIOESTER DEHYDRATASE TYPE 2, MITOCHONDRIAL"/>
    <property type="match status" value="1"/>
</dbReference>
<dbReference type="CDD" id="cd03449">
    <property type="entry name" value="R_hydratase"/>
    <property type="match status" value="1"/>
</dbReference>
<dbReference type="GO" id="GO:0019171">
    <property type="term" value="F:(3R)-hydroxyacyl-[acyl-carrier-protein] dehydratase activity"/>
    <property type="evidence" value="ECO:0007669"/>
    <property type="project" value="TreeGrafter"/>
</dbReference>
<dbReference type="HOGENOM" id="CLU_094876_3_3_5"/>
<accession>B4RA64</accession>
<dbReference type="GO" id="GO:0005835">
    <property type="term" value="C:fatty acid synthase complex"/>
    <property type="evidence" value="ECO:0007669"/>
    <property type="project" value="InterPro"/>
</dbReference>
<dbReference type="PRINTS" id="PR01483">
    <property type="entry name" value="FASYNTHASE"/>
</dbReference>
<reference evidence="3 4" key="1">
    <citation type="journal article" date="2008" name="BMC Genomics">
        <title>Complete genome of Phenylobacterium zucineum - a novel facultative intracellular bacterium isolated from human erythroleukemia cell line K562.</title>
        <authorList>
            <person name="Luo Y."/>
            <person name="Xu X."/>
            <person name="Ding Z."/>
            <person name="Liu Z."/>
            <person name="Zhang B."/>
            <person name="Yan Z."/>
            <person name="Sun J."/>
            <person name="Hu S."/>
            <person name="Hu X."/>
        </authorList>
    </citation>
    <scope>NUCLEOTIDE SEQUENCE [LARGE SCALE GENOMIC DNA]</scope>
    <source>
        <strain evidence="3 4">HLK1</strain>
    </source>
</reference>